<gene>
    <name evidence="2" type="ORF">D1O30_07590</name>
</gene>
<evidence type="ECO:0000313" key="2">
    <source>
        <dbReference type="EMBL" id="RNJ49485.1"/>
    </source>
</evidence>
<protein>
    <submittedName>
        <fullName evidence="2">Uncharacterized protein</fullName>
    </submittedName>
</protein>
<feature type="transmembrane region" description="Helical" evidence="1">
    <location>
        <begin position="140"/>
        <end position="162"/>
    </location>
</feature>
<keyword evidence="1" id="KW-1133">Transmembrane helix</keyword>
<keyword evidence="1" id="KW-0812">Transmembrane</keyword>
<feature type="transmembrane region" description="Helical" evidence="1">
    <location>
        <begin position="80"/>
        <end position="97"/>
    </location>
</feature>
<feature type="transmembrane region" description="Helical" evidence="1">
    <location>
        <begin position="213"/>
        <end position="233"/>
    </location>
</feature>
<dbReference type="EMBL" id="QWDD01000001">
    <property type="protein sequence ID" value="RNJ49485.1"/>
    <property type="molecule type" value="Genomic_DNA"/>
</dbReference>
<sequence length="256" mass="27533">MRLAMNVSALLTVLTLASAVSIIALILLGLRKALQTPPWTARDRDKVMSAFTIALIGWFLAATVSAWLGAYRADPGTMPTIQYALLTPIIIGAWLIWRSPTVGLIIDAMPQQWLVGVQVFRVLGGTFLVLYAMGKMPGVFAWPAGVGDMLVGVLAGVIAAAYARAPRVNPDLVMWWNILGLTDLIIAVATGIASSPSRIQVTAFDQPNVLITLFPLVLVPAFLVPLWILLHIASLTKLRRRAATANKPHGAAISHM</sequence>
<feature type="transmembrane region" description="Helical" evidence="1">
    <location>
        <begin position="50"/>
        <end position="68"/>
    </location>
</feature>
<name>A0A3M9XNR6_9HYPH</name>
<evidence type="ECO:0000256" key="1">
    <source>
        <dbReference type="SAM" id="Phobius"/>
    </source>
</evidence>
<dbReference type="Proteomes" id="UP000268623">
    <property type="component" value="Unassembled WGS sequence"/>
</dbReference>
<keyword evidence="1" id="KW-0472">Membrane</keyword>
<proteinExistence type="predicted"/>
<dbReference type="AlphaFoldDB" id="A0A3M9XNR6"/>
<evidence type="ECO:0000313" key="3">
    <source>
        <dbReference type="Proteomes" id="UP000268623"/>
    </source>
</evidence>
<organism evidence="2 3">
    <name type="scientific">Methylocystis hirsuta</name>
    <dbReference type="NCBI Taxonomy" id="369798"/>
    <lineage>
        <taxon>Bacteria</taxon>
        <taxon>Pseudomonadati</taxon>
        <taxon>Pseudomonadota</taxon>
        <taxon>Alphaproteobacteria</taxon>
        <taxon>Hyphomicrobiales</taxon>
        <taxon>Methylocystaceae</taxon>
        <taxon>Methylocystis</taxon>
    </lineage>
</organism>
<feature type="transmembrane region" description="Helical" evidence="1">
    <location>
        <begin position="6"/>
        <end position="30"/>
    </location>
</feature>
<keyword evidence="3" id="KW-1185">Reference proteome</keyword>
<comment type="caution">
    <text evidence="2">The sequence shown here is derived from an EMBL/GenBank/DDBJ whole genome shotgun (WGS) entry which is preliminary data.</text>
</comment>
<accession>A0A3M9XNR6</accession>
<feature type="transmembrane region" description="Helical" evidence="1">
    <location>
        <begin position="174"/>
        <end position="193"/>
    </location>
</feature>
<reference evidence="2 3" key="1">
    <citation type="submission" date="2018-08" db="EMBL/GenBank/DDBJ databases">
        <title>Genome sequence of Methylocystis hirsuta CSC1, a methanotroph able to accumulate PHAs.</title>
        <authorList>
            <person name="Bordel S."/>
            <person name="Rodriguez E."/>
            <person name="Gancedo J."/>
            <person name="Munoz R."/>
        </authorList>
    </citation>
    <scope>NUCLEOTIDE SEQUENCE [LARGE SCALE GENOMIC DNA]</scope>
    <source>
        <strain evidence="2 3">CSC1</strain>
    </source>
</reference>